<keyword evidence="2" id="KW-1185">Reference proteome</keyword>
<dbReference type="EMBL" id="AZBU02000009">
    <property type="protein sequence ID" value="TKR65311.1"/>
    <property type="molecule type" value="Genomic_DNA"/>
</dbReference>
<dbReference type="Proteomes" id="UP000298663">
    <property type="component" value="Unassembled WGS sequence"/>
</dbReference>
<dbReference type="AlphaFoldDB" id="A0A4U5M8M7"/>
<sequence length="130" mass="15384">MPRFSRDELVEIRTLMNLGQDVDKFWDRRGRRNWKFESLKSAVRRLWLNGGSVERKHGSGRPKTAVFDIMSARVQASVVSPPRNPGTHRTQREIAKDLGIWSRGRRMVRRIHLTRPLRYQPRRTSCLMLF</sequence>
<comment type="caution">
    <text evidence="1">The sequence shown here is derived from an EMBL/GenBank/DDBJ whole genome shotgun (WGS) entry which is preliminary data.</text>
</comment>
<reference evidence="1 2" key="1">
    <citation type="journal article" date="2015" name="Genome Biol.">
        <title>Comparative genomics of Steinernema reveals deeply conserved gene regulatory networks.</title>
        <authorList>
            <person name="Dillman A.R."/>
            <person name="Macchietto M."/>
            <person name="Porter C.F."/>
            <person name="Rogers A."/>
            <person name="Williams B."/>
            <person name="Antoshechkin I."/>
            <person name="Lee M.M."/>
            <person name="Goodwin Z."/>
            <person name="Lu X."/>
            <person name="Lewis E.E."/>
            <person name="Goodrich-Blair H."/>
            <person name="Stock S.P."/>
            <person name="Adams B.J."/>
            <person name="Sternberg P.W."/>
            <person name="Mortazavi A."/>
        </authorList>
    </citation>
    <scope>NUCLEOTIDE SEQUENCE [LARGE SCALE GENOMIC DNA]</scope>
    <source>
        <strain evidence="1 2">ALL</strain>
    </source>
</reference>
<name>A0A4U5M8M7_STECR</name>
<organism evidence="1 2">
    <name type="scientific">Steinernema carpocapsae</name>
    <name type="common">Entomopathogenic nematode</name>
    <dbReference type="NCBI Taxonomy" id="34508"/>
    <lineage>
        <taxon>Eukaryota</taxon>
        <taxon>Metazoa</taxon>
        <taxon>Ecdysozoa</taxon>
        <taxon>Nematoda</taxon>
        <taxon>Chromadorea</taxon>
        <taxon>Rhabditida</taxon>
        <taxon>Tylenchina</taxon>
        <taxon>Panagrolaimomorpha</taxon>
        <taxon>Strongyloidoidea</taxon>
        <taxon>Steinernematidae</taxon>
        <taxon>Steinernema</taxon>
    </lineage>
</organism>
<accession>A0A4U5M8M7</accession>
<gene>
    <name evidence="1" type="ORF">L596_025730</name>
</gene>
<protein>
    <submittedName>
        <fullName evidence="1">Uncharacterized protein</fullName>
    </submittedName>
</protein>
<proteinExistence type="predicted"/>
<evidence type="ECO:0000313" key="1">
    <source>
        <dbReference type="EMBL" id="TKR65311.1"/>
    </source>
</evidence>
<reference evidence="1 2" key="2">
    <citation type="journal article" date="2019" name="G3 (Bethesda)">
        <title>Hybrid Assembly of the Genome of the Entomopathogenic Nematode Steinernema carpocapsae Identifies the X-Chromosome.</title>
        <authorList>
            <person name="Serra L."/>
            <person name="Macchietto M."/>
            <person name="Macias-Munoz A."/>
            <person name="McGill C.J."/>
            <person name="Rodriguez I.M."/>
            <person name="Rodriguez B."/>
            <person name="Murad R."/>
            <person name="Mortazavi A."/>
        </authorList>
    </citation>
    <scope>NUCLEOTIDE SEQUENCE [LARGE SCALE GENOMIC DNA]</scope>
    <source>
        <strain evidence="1 2">ALL</strain>
    </source>
</reference>
<evidence type="ECO:0000313" key="2">
    <source>
        <dbReference type="Proteomes" id="UP000298663"/>
    </source>
</evidence>